<evidence type="ECO:0000313" key="8">
    <source>
        <dbReference type="EMBL" id="CAD9811231.1"/>
    </source>
</evidence>
<dbReference type="CDD" id="cd00042">
    <property type="entry name" value="CY"/>
    <property type="match status" value="1"/>
</dbReference>
<reference evidence="8" key="1">
    <citation type="submission" date="2021-01" db="EMBL/GenBank/DDBJ databases">
        <authorList>
            <person name="Corre E."/>
            <person name="Pelletier E."/>
            <person name="Niang G."/>
            <person name="Scheremetjew M."/>
            <person name="Finn R."/>
            <person name="Kale V."/>
            <person name="Holt S."/>
            <person name="Cochrane G."/>
            <person name="Meng A."/>
            <person name="Brown T."/>
            <person name="Cohen L."/>
        </authorList>
    </citation>
    <scope>NUCLEOTIDE SEQUENCE</scope>
    <source>
        <strain evidence="8">CCMP2084</strain>
    </source>
</reference>
<protein>
    <recommendedName>
        <fullName evidence="6">Cystatin domain-containing protein</fullName>
    </recommendedName>
</protein>
<dbReference type="FunFam" id="3.10.450.10:FF:000001">
    <property type="entry name" value="Cystatin-A"/>
    <property type="match status" value="1"/>
</dbReference>
<dbReference type="EMBL" id="HBHQ01004601">
    <property type="protein sequence ID" value="CAD9811230.1"/>
    <property type="molecule type" value="Transcribed_RNA"/>
</dbReference>
<dbReference type="Pfam" id="PF00031">
    <property type="entry name" value="Cystatin"/>
    <property type="match status" value="1"/>
</dbReference>
<evidence type="ECO:0000256" key="2">
    <source>
        <dbReference type="ARBA" id="ARBA00009403"/>
    </source>
</evidence>
<dbReference type="InterPro" id="IPR046350">
    <property type="entry name" value="Cystatin_sf"/>
</dbReference>
<feature type="domain" description="Cystatin" evidence="6">
    <location>
        <begin position="5"/>
        <end position="88"/>
    </location>
</feature>
<dbReference type="InterPro" id="IPR000010">
    <property type="entry name" value="Cystatin_dom"/>
</dbReference>
<comment type="similarity">
    <text evidence="2">Belongs to the cystatin family.</text>
</comment>
<dbReference type="PROSITE" id="PS00287">
    <property type="entry name" value="CYSTATIN"/>
    <property type="match status" value="1"/>
</dbReference>
<gene>
    <name evidence="7" type="ORF">ASEP1449_LOCUS3055</name>
    <name evidence="8" type="ORF">ASEP1449_LOCUS3056</name>
</gene>
<organism evidence="8">
    <name type="scientific">Attheya septentrionalis</name>
    <dbReference type="NCBI Taxonomy" id="420275"/>
    <lineage>
        <taxon>Eukaryota</taxon>
        <taxon>Sar</taxon>
        <taxon>Stramenopiles</taxon>
        <taxon>Ochrophyta</taxon>
        <taxon>Bacillariophyta</taxon>
        <taxon>Coscinodiscophyceae</taxon>
        <taxon>Chaetocerotophycidae</taxon>
        <taxon>Chaetocerotales</taxon>
        <taxon>Attheyaceae</taxon>
        <taxon>Attheya</taxon>
    </lineage>
</organism>
<evidence type="ECO:0000313" key="7">
    <source>
        <dbReference type="EMBL" id="CAD9811230.1"/>
    </source>
</evidence>
<keyword evidence="5" id="KW-0789">Thiol protease inhibitor</keyword>
<dbReference type="EMBL" id="HBHQ01004602">
    <property type="protein sequence ID" value="CAD9811231.1"/>
    <property type="molecule type" value="Transcribed_RNA"/>
</dbReference>
<name>A0A6T7FJ01_9STRA</name>
<evidence type="ECO:0000259" key="6">
    <source>
        <dbReference type="Pfam" id="PF00031"/>
    </source>
</evidence>
<evidence type="ECO:0000256" key="1">
    <source>
        <dbReference type="ARBA" id="ARBA00004496"/>
    </source>
</evidence>
<dbReference type="PRINTS" id="PR00295">
    <property type="entry name" value="STEFINA"/>
</dbReference>
<dbReference type="PANTHER" id="PTHR11414:SF21">
    <property type="entry name" value="CYSTATIN 14A, TANDEM DUPLICATE 1-RELATED"/>
    <property type="match status" value="1"/>
</dbReference>
<dbReference type="PANTHER" id="PTHR11414">
    <property type="entry name" value="CYSTATIN FAMILY MEMBER"/>
    <property type="match status" value="1"/>
</dbReference>
<evidence type="ECO:0000256" key="3">
    <source>
        <dbReference type="ARBA" id="ARBA00022490"/>
    </source>
</evidence>
<evidence type="ECO:0000256" key="5">
    <source>
        <dbReference type="ARBA" id="ARBA00022704"/>
    </source>
</evidence>
<dbReference type="Gene3D" id="3.10.450.10">
    <property type="match status" value="1"/>
</dbReference>
<keyword evidence="3" id="KW-0963">Cytoplasm</keyword>
<dbReference type="InterPro" id="IPR018073">
    <property type="entry name" value="Prot_inh_cystat_CS"/>
</dbReference>
<dbReference type="GO" id="GO:0005829">
    <property type="term" value="C:cytosol"/>
    <property type="evidence" value="ECO:0007669"/>
    <property type="project" value="TreeGrafter"/>
</dbReference>
<keyword evidence="4" id="KW-0646">Protease inhibitor</keyword>
<dbReference type="GO" id="GO:0004869">
    <property type="term" value="F:cysteine-type endopeptidase inhibitor activity"/>
    <property type="evidence" value="ECO:0007669"/>
    <property type="project" value="UniProtKB-KW"/>
</dbReference>
<evidence type="ECO:0000256" key="4">
    <source>
        <dbReference type="ARBA" id="ARBA00022690"/>
    </source>
</evidence>
<proteinExistence type="inferred from homology"/>
<sequence length="99" mass="11142">MALAGGHSETSEATPEIQELVKQIRPTVEVQLGQTFDIFEATHYRQQVVAGMIYHVRVKTSAKEDCVHLRIFLPLPHTGERLQLQKAKTAAMNDELNVM</sequence>
<comment type="subcellular location">
    <subcellularLocation>
        <location evidence="1">Cytoplasm</location>
    </subcellularLocation>
</comment>
<accession>A0A6T7FJ01</accession>
<dbReference type="AlphaFoldDB" id="A0A6T7FJ01"/>
<dbReference type="InterPro" id="IPR001713">
    <property type="entry name" value="Prot_inh_stefin"/>
</dbReference>
<dbReference type="SUPFAM" id="SSF54403">
    <property type="entry name" value="Cystatin/monellin"/>
    <property type="match status" value="1"/>
</dbReference>